<comment type="caution">
    <text evidence="2">The sequence shown here is derived from an EMBL/GenBank/DDBJ whole genome shotgun (WGS) entry which is preliminary data.</text>
</comment>
<dbReference type="GO" id="GO:0016829">
    <property type="term" value="F:lyase activity"/>
    <property type="evidence" value="ECO:0007669"/>
    <property type="project" value="UniProtKB-KW"/>
</dbReference>
<reference evidence="3" key="1">
    <citation type="submission" date="2016-05" db="EMBL/GenBank/DDBJ databases">
        <title>Paenibacillus oryzae. sp. nov., isolated from the rice root.</title>
        <authorList>
            <person name="Zhang J."/>
            <person name="Zhang X."/>
        </authorList>
    </citation>
    <scope>NUCLEOTIDE SEQUENCE [LARGE SCALE GENOMIC DNA]</scope>
    <source>
        <strain evidence="3">KCTC13222</strain>
    </source>
</reference>
<dbReference type="InterPro" id="IPR015928">
    <property type="entry name" value="Aconitase/3IPM_dehydase_swvl"/>
</dbReference>
<evidence type="ECO:0000313" key="3">
    <source>
        <dbReference type="Proteomes" id="UP000093309"/>
    </source>
</evidence>
<evidence type="ECO:0008006" key="4">
    <source>
        <dbReference type="Google" id="ProtNLM"/>
    </source>
</evidence>
<dbReference type="PANTHER" id="PTHR43345:SF2">
    <property type="entry name" value="3-ISOPROPYLMALATE DEHYDRATASE SMALL SUBUNIT 1"/>
    <property type="match status" value="1"/>
</dbReference>
<evidence type="ECO:0000256" key="1">
    <source>
        <dbReference type="ARBA" id="ARBA00023239"/>
    </source>
</evidence>
<protein>
    <recommendedName>
        <fullName evidence="4">3-isopropylmalate dehydratase</fullName>
    </recommendedName>
</protein>
<accession>A0A1C0ZVK8</accession>
<dbReference type="SUPFAM" id="SSF52016">
    <property type="entry name" value="LeuD/IlvD-like"/>
    <property type="match status" value="1"/>
</dbReference>
<dbReference type="OrthoDB" id="9777465at2"/>
<sequence length="173" mass="18417">MSIQFKGNAITLQGDNLNLDTAMGWYLGMDALPPTEIAAKFMSGINQEIAPLVKQGDILIGGKNFGFGKVHGAFMVAIGVLGIKCIVAESFSTQLLQIALMTGVAYLVECPGVLDGVDMGDEIEVDINNSVVVNKTKSTTIACKEFSPFLIDVMNSGGHIKHLAKKVAERNSN</sequence>
<keyword evidence="1" id="KW-0456">Lyase</keyword>
<organism evidence="2 3">
    <name type="scientific">Paenibacillus pectinilyticus</name>
    <dbReference type="NCBI Taxonomy" id="512399"/>
    <lineage>
        <taxon>Bacteria</taxon>
        <taxon>Bacillati</taxon>
        <taxon>Bacillota</taxon>
        <taxon>Bacilli</taxon>
        <taxon>Bacillales</taxon>
        <taxon>Paenibacillaceae</taxon>
        <taxon>Paenibacillus</taxon>
    </lineage>
</organism>
<dbReference type="Proteomes" id="UP000093309">
    <property type="component" value="Unassembled WGS sequence"/>
</dbReference>
<name>A0A1C0ZVK8_9BACL</name>
<dbReference type="AlphaFoldDB" id="A0A1C0ZVK8"/>
<dbReference type="InterPro" id="IPR050075">
    <property type="entry name" value="LeuD"/>
</dbReference>
<keyword evidence="3" id="KW-1185">Reference proteome</keyword>
<proteinExistence type="predicted"/>
<evidence type="ECO:0000313" key="2">
    <source>
        <dbReference type="EMBL" id="OCT12146.1"/>
    </source>
</evidence>
<dbReference type="PANTHER" id="PTHR43345">
    <property type="entry name" value="3-ISOPROPYLMALATE DEHYDRATASE SMALL SUBUNIT 2-RELATED-RELATED"/>
    <property type="match status" value="1"/>
</dbReference>
<dbReference type="Gene3D" id="3.20.19.10">
    <property type="entry name" value="Aconitase, domain 4"/>
    <property type="match status" value="1"/>
</dbReference>
<dbReference type="EMBL" id="LYPC01000027">
    <property type="protein sequence ID" value="OCT12146.1"/>
    <property type="molecule type" value="Genomic_DNA"/>
</dbReference>
<dbReference type="RefSeq" id="WP_065856163.1">
    <property type="nucleotide sequence ID" value="NZ_LYPC01000027.1"/>
</dbReference>
<dbReference type="STRING" id="512399.A8709_30300"/>
<gene>
    <name evidence="2" type="ORF">A8709_30300</name>
</gene>